<protein>
    <submittedName>
        <fullName evidence="1">Uncharacterized protein</fullName>
    </submittedName>
</protein>
<name>A0A833RJ10_9POAL</name>
<reference evidence="1" key="1">
    <citation type="submission" date="2020-01" db="EMBL/GenBank/DDBJ databases">
        <title>Genome sequence of Kobresia littledalei, the first chromosome-level genome in the family Cyperaceae.</title>
        <authorList>
            <person name="Qu G."/>
        </authorList>
    </citation>
    <scope>NUCLEOTIDE SEQUENCE</scope>
    <source>
        <strain evidence="1">C.B.Clarke</strain>
        <tissue evidence="1">Leaf</tissue>
    </source>
</reference>
<accession>A0A833RJ10</accession>
<dbReference type="Proteomes" id="UP000623129">
    <property type="component" value="Unassembled WGS sequence"/>
</dbReference>
<evidence type="ECO:0000313" key="2">
    <source>
        <dbReference type="Proteomes" id="UP000623129"/>
    </source>
</evidence>
<proteinExistence type="predicted"/>
<gene>
    <name evidence="1" type="ORF">FCM35_KLT18879</name>
</gene>
<keyword evidence="2" id="KW-1185">Reference proteome</keyword>
<evidence type="ECO:0000313" key="1">
    <source>
        <dbReference type="EMBL" id="KAF3336293.1"/>
    </source>
</evidence>
<comment type="caution">
    <text evidence="1">The sequence shown here is derived from an EMBL/GenBank/DDBJ whole genome shotgun (WGS) entry which is preliminary data.</text>
</comment>
<dbReference type="EMBL" id="SWLB01000007">
    <property type="protein sequence ID" value="KAF3336293.1"/>
    <property type="molecule type" value="Genomic_DNA"/>
</dbReference>
<sequence length="68" mass="7352">MPISTAYGEHTVEMQNSLFHEIGDSVQLTNDGVPLAGFHHDESELLFDTFYDNLDSIMDGSGGGGGNY</sequence>
<organism evidence="1 2">
    <name type="scientific">Carex littledalei</name>
    <dbReference type="NCBI Taxonomy" id="544730"/>
    <lineage>
        <taxon>Eukaryota</taxon>
        <taxon>Viridiplantae</taxon>
        <taxon>Streptophyta</taxon>
        <taxon>Embryophyta</taxon>
        <taxon>Tracheophyta</taxon>
        <taxon>Spermatophyta</taxon>
        <taxon>Magnoliopsida</taxon>
        <taxon>Liliopsida</taxon>
        <taxon>Poales</taxon>
        <taxon>Cyperaceae</taxon>
        <taxon>Cyperoideae</taxon>
        <taxon>Cariceae</taxon>
        <taxon>Carex</taxon>
        <taxon>Carex subgen. Euthyceras</taxon>
    </lineage>
</organism>
<dbReference type="AlphaFoldDB" id="A0A833RJ10"/>